<evidence type="ECO:0000313" key="1">
    <source>
        <dbReference type="EMBL" id="KAJ9062908.1"/>
    </source>
</evidence>
<accession>A0ACC2SKT3</accession>
<comment type="caution">
    <text evidence="1">The sequence shown here is derived from an EMBL/GenBank/DDBJ whole genome shotgun (WGS) entry which is preliminary data.</text>
</comment>
<protein>
    <submittedName>
        <fullName evidence="1">Uncharacterized protein</fullName>
    </submittedName>
</protein>
<gene>
    <name evidence="1" type="ORF">DSO57_1005710</name>
</gene>
<name>A0ACC2SKT3_9FUNG</name>
<reference evidence="1" key="1">
    <citation type="submission" date="2022-04" db="EMBL/GenBank/DDBJ databases">
        <title>Genome of the entomopathogenic fungus Entomophthora muscae.</title>
        <authorList>
            <person name="Elya C."/>
            <person name="Lovett B.R."/>
            <person name="Lee E."/>
            <person name="Macias A.M."/>
            <person name="Hajek A.E."/>
            <person name="De Bivort B.L."/>
            <person name="Kasson M.T."/>
            <person name="De Fine Licht H.H."/>
            <person name="Stajich J.E."/>
        </authorList>
    </citation>
    <scope>NUCLEOTIDE SEQUENCE</scope>
    <source>
        <strain evidence="1">Berkeley</strain>
    </source>
</reference>
<evidence type="ECO:0000313" key="2">
    <source>
        <dbReference type="Proteomes" id="UP001165960"/>
    </source>
</evidence>
<sequence length="158" mass="16908">MFFLTLLIAFLNLRYILGSVPNPLPETCYSGGVKSNPCIGTACAPCWSQLPDGSWACFDLEASGQCKWGENVGSRIRDRGNVPNPNPSTPSTPTGINGGASTNSVAKNGTPAPTGLTRKYSSTEYVITTVTLTDSHEEMSARFALMSLVILIPIIFYI</sequence>
<keyword evidence="2" id="KW-1185">Reference proteome</keyword>
<organism evidence="1 2">
    <name type="scientific">Entomophthora muscae</name>
    <dbReference type="NCBI Taxonomy" id="34485"/>
    <lineage>
        <taxon>Eukaryota</taxon>
        <taxon>Fungi</taxon>
        <taxon>Fungi incertae sedis</taxon>
        <taxon>Zoopagomycota</taxon>
        <taxon>Entomophthoromycotina</taxon>
        <taxon>Entomophthoromycetes</taxon>
        <taxon>Entomophthorales</taxon>
        <taxon>Entomophthoraceae</taxon>
        <taxon>Entomophthora</taxon>
    </lineage>
</organism>
<dbReference type="Proteomes" id="UP001165960">
    <property type="component" value="Unassembled WGS sequence"/>
</dbReference>
<proteinExistence type="predicted"/>
<dbReference type="EMBL" id="QTSX02004986">
    <property type="protein sequence ID" value="KAJ9062908.1"/>
    <property type="molecule type" value="Genomic_DNA"/>
</dbReference>